<accession>A0A8E5NJ67</accession>
<evidence type="ECO:0000256" key="3">
    <source>
        <dbReference type="ARBA" id="ARBA00005022"/>
    </source>
</evidence>
<dbReference type="GO" id="GO:0045329">
    <property type="term" value="P:carnitine biosynthetic process"/>
    <property type="evidence" value="ECO:0007669"/>
    <property type="project" value="UniProtKB-UniPathway"/>
</dbReference>
<dbReference type="SUPFAM" id="SSF51197">
    <property type="entry name" value="Clavaminate synthase-like"/>
    <property type="match status" value="1"/>
</dbReference>
<sequence length="422" mass="48862">MLRNLLVSASRSLVPMSRQSRLVATQAAAAVQQQPKPVATVDGELVSLHLPSGEHHKLPTMWLRDNCQCPKCFNSQQMSRIIYWDELDTSVKPADVQADEEKLAVKWSDGHRSEFTLEWLKDRSFLPEDQRKWLDTTYRLPKVAWNAENYNSILKRFKYSDVVNSKEHLRGWLEAMAVYGVAIVYDTPPTEESLLELGDKVMFPRRTHYGVQFHIRDKPNTTNVAYLKEKLEMHTDLMYYEYKPGINMLHCLVQTEGAGGENLLADAYYLSEKLKVTNPEAYKALSTVPVTWADIGEDGGKTFYSLYRAPVICNDMFGEFMRINYSQPQRSSHFNATLDQIVAWYKAYDVFTKELNSPKNQVRFKTRPGEILTFDNIRLIHAREGYDDKPGNERHIIGQFLDWDEVFSRLRVLRKEAGLIKY</sequence>
<dbReference type="InterPro" id="IPR038492">
    <property type="entry name" value="GBBH-like_N_sf"/>
</dbReference>
<dbReference type="RefSeq" id="XP_049855126.1">
    <property type="nucleotide sequence ID" value="XM_049999169.1"/>
</dbReference>
<dbReference type="PANTHER" id="PTHR10696">
    <property type="entry name" value="GAMMA-BUTYROBETAINE HYDROXYLASE-RELATED"/>
    <property type="match status" value="1"/>
</dbReference>
<dbReference type="FunFam" id="3.30.2020.30:FF:000002">
    <property type="entry name" value="Putative gamma-butyrobetaine dioxygenase"/>
    <property type="match status" value="1"/>
</dbReference>
<keyword evidence="5" id="KW-0479">Metal-binding</keyword>
<name>A0A8E5NJ67_SCHGR</name>
<keyword evidence="9" id="KW-0408">Iron</keyword>
<dbReference type="GeneID" id="126335709"/>
<keyword evidence="6" id="KW-0124">Carnitine biosynthesis</keyword>
<evidence type="ECO:0000256" key="1">
    <source>
        <dbReference type="ARBA" id="ARBA00001954"/>
    </source>
</evidence>
<dbReference type="EMBL" id="MW962630">
    <property type="protein sequence ID" value="QVD39396.1"/>
    <property type="molecule type" value="mRNA"/>
</dbReference>
<dbReference type="InterPro" id="IPR050411">
    <property type="entry name" value="AlphaKG_dependent_hydroxylases"/>
</dbReference>
<comment type="cofactor">
    <cofactor evidence="1">
        <name>Fe(2+)</name>
        <dbReference type="ChEBI" id="CHEBI:29033"/>
    </cofactor>
</comment>
<dbReference type="AlphaFoldDB" id="A0A8E5NJ67"/>
<protein>
    <submittedName>
        <fullName evidence="12">Gamma butyrobetaine dioxygenase</fullName>
    </submittedName>
</protein>
<dbReference type="OrthoDB" id="406634at2759"/>
<keyword evidence="7 12" id="KW-0223">Dioxygenase</keyword>
<evidence type="ECO:0000259" key="11">
    <source>
        <dbReference type="Pfam" id="PF06155"/>
    </source>
</evidence>
<evidence type="ECO:0000256" key="8">
    <source>
        <dbReference type="ARBA" id="ARBA00023002"/>
    </source>
</evidence>
<dbReference type="CDD" id="cd00250">
    <property type="entry name" value="CAS_like"/>
    <property type="match status" value="1"/>
</dbReference>
<dbReference type="Gene3D" id="3.60.130.10">
    <property type="entry name" value="Clavaminate synthase-like"/>
    <property type="match status" value="1"/>
</dbReference>
<dbReference type="GO" id="GO:0005739">
    <property type="term" value="C:mitochondrion"/>
    <property type="evidence" value="ECO:0007669"/>
    <property type="project" value="TreeGrafter"/>
</dbReference>
<organism evidence="12">
    <name type="scientific">Schistocerca gregaria</name>
    <name type="common">Desert locust</name>
    <name type="synonym">Gryllus gregarius</name>
    <dbReference type="NCBI Taxonomy" id="7010"/>
    <lineage>
        <taxon>Eukaryota</taxon>
        <taxon>Metazoa</taxon>
        <taxon>Ecdysozoa</taxon>
        <taxon>Arthropoda</taxon>
        <taxon>Hexapoda</taxon>
        <taxon>Insecta</taxon>
        <taxon>Pterygota</taxon>
        <taxon>Neoptera</taxon>
        <taxon>Polyneoptera</taxon>
        <taxon>Orthoptera</taxon>
        <taxon>Caelifera</taxon>
        <taxon>Acrididea</taxon>
        <taxon>Acridomorpha</taxon>
        <taxon>Acridoidea</taxon>
        <taxon>Acrididae</taxon>
        <taxon>Cyrtacanthacridinae</taxon>
        <taxon>Schistocerca</taxon>
    </lineage>
</organism>
<evidence type="ECO:0000256" key="2">
    <source>
        <dbReference type="ARBA" id="ARBA00001961"/>
    </source>
</evidence>
<feature type="domain" description="TauD/TfdA-like" evidence="10">
    <location>
        <begin position="148"/>
        <end position="397"/>
    </location>
</feature>
<comment type="pathway">
    <text evidence="3">Amine and polyamine biosynthesis; carnitine biosynthesis.</text>
</comment>
<dbReference type="InterPro" id="IPR010376">
    <property type="entry name" value="GBBH-like_N"/>
</dbReference>
<evidence type="ECO:0000313" key="12">
    <source>
        <dbReference type="EMBL" id="QVD39396.1"/>
    </source>
</evidence>
<dbReference type="KEGG" id="sgre:126335709"/>
<evidence type="ECO:0000256" key="5">
    <source>
        <dbReference type="ARBA" id="ARBA00022723"/>
    </source>
</evidence>
<dbReference type="Gene3D" id="3.30.2020.30">
    <property type="match status" value="1"/>
</dbReference>
<dbReference type="Pfam" id="PF06155">
    <property type="entry name" value="GBBH-like_N"/>
    <property type="match status" value="1"/>
</dbReference>
<evidence type="ECO:0000256" key="7">
    <source>
        <dbReference type="ARBA" id="ARBA00022964"/>
    </source>
</evidence>
<comment type="cofactor">
    <cofactor evidence="2">
        <name>L-ascorbate</name>
        <dbReference type="ChEBI" id="CHEBI:38290"/>
    </cofactor>
</comment>
<keyword evidence="8" id="KW-0560">Oxidoreductase</keyword>
<dbReference type="UniPathway" id="UPA00118"/>
<evidence type="ECO:0000256" key="9">
    <source>
        <dbReference type="ARBA" id="ARBA00023004"/>
    </source>
</evidence>
<comment type="similarity">
    <text evidence="4">Belongs to the gamma-BBH/TMLD family.</text>
</comment>
<evidence type="ECO:0000259" key="10">
    <source>
        <dbReference type="Pfam" id="PF02668"/>
    </source>
</evidence>
<evidence type="ECO:0000256" key="4">
    <source>
        <dbReference type="ARBA" id="ARBA00008654"/>
    </source>
</evidence>
<evidence type="ECO:0000256" key="6">
    <source>
        <dbReference type="ARBA" id="ARBA00022873"/>
    </source>
</evidence>
<dbReference type="GO" id="GO:0016706">
    <property type="term" value="F:2-oxoglutarate-dependent dioxygenase activity"/>
    <property type="evidence" value="ECO:0007669"/>
    <property type="project" value="UniProtKB-ARBA"/>
</dbReference>
<dbReference type="InterPro" id="IPR003819">
    <property type="entry name" value="TauD/TfdA-like"/>
</dbReference>
<feature type="domain" description="Gamma-butyrobetaine hydroxylase-like N-terminal" evidence="11">
    <location>
        <begin position="42"/>
        <end position="120"/>
    </location>
</feature>
<dbReference type="GO" id="GO:0046872">
    <property type="term" value="F:metal ion binding"/>
    <property type="evidence" value="ECO:0007669"/>
    <property type="project" value="UniProtKB-KW"/>
</dbReference>
<reference evidence="12" key="1">
    <citation type="journal article" date="2021" name="J. Neurophysiol.">
        <title>Gene transcription changes in a locust model of noise-induced deafness.</title>
        <authorList>
            <person name="French A.S."/>
            <person name="Warren B."/>
        </authorList>
    </citation>
    <scope>NUCLEOTIDE SEQUENCE</scope>
</reference>
<dbReference type="InterPro" id="IPR042098">
    <property type="entry name" value="TauD-like_sf"/>
</dbReference>
<dbReference type="FunFam" id="3.60.130.10:FF:000001">
    <property type="entry name" value="Trimethyllysine dioxygenase, mitochondrial"/>
    <property type="match status" value="1"/>
</dbReference>
<dbReference type="Pfam" id="PF02668">
    <property type="entry name" value="TauD"/>
    <property type="match status" value="1"/>
</dbReference>
<dbReference type="PANTHER" id="PTHR10696:SF33">
    <property type="entry name" value="GAMMA-BUTYROBETAINE DIOXYGENASE"/>
    <property type="match status" value="1"/>
</dbReference>
<proteinExistence type="evidence at transcript level"/>